<organism evidence="2">
    <name type="scientific">Anguilla anguilla</name>
    <name type="common">European freshwater eel</name>
    <name type="synonym">Muraena anguilla</name>
    <dbReference type="NCBI Taxonomy" id="7936"/>
    <lineage>
        <taxon>Eukaryota</taxon>
        <taxon>Metazoa</taxon>
        <taxon>Chordata</taxon>
        <taxon>Craniata</taxon>
        <taxon>Vertebrata</taxon>
        <taxon>Euteleostomi</taxon>
        <taxon>Actinopterygii</taxon>
        <taxon>Neopterygii</taxon>
        <taxon>Teleostei</taxon>
        <taxon>Anguilliformes</taxon>
        <taxon>Anguillidae</taxon>
        <taxon>Anguilla</taxon>
    </lineage>
</organism>
<dbReference type="EMBL" id="GBXM01000924">
    <property type="protein sequence ID" value="JAI07654.1"/>
    <property type="molecule type" value="Transcribed_RNA"/>
</dbReference>
<reference evidence="2" key="1">
    <citation type="submission" date="2014-11" db="EMBL/GenBank/DDBJ databases">
        <authorList>
            <person name="Amaro Gonzalez C."/>
        </authorList>
    </citation>
    <scope>NUCLEOTIDE SEQUENCE</scope>
</reference>
<dbReference type="AlphaFoldDB" id="A0A0E9Y117"/>
<evidence type="ECO:0000313" key="2">
    <source>
        <dbReference type="EMBL" id="JAI07654.1"/>
    </source>
</evidence>
<proteinExistence type="predicted"/>
<keyword evidence="1" id="KW-1133">Transmembrane helix</keyword>
<protein>
    <submittedName>
        <fullName evidence="2">Uncharacterized protein</fullName>
    </submittedName>
</protein>
<reference evidence="2" key="2">
    <citation type="journal article" date="2015" name="Fish Shellfish Immunol.">
        <title>Early steps in the European eel (Anguilla anguilla)-Vibrio vulnificus interaction in the gills: Role of the RtxA13 toxin.</title>
        <authorList>
            <person name="Callol A."/>
            <person name="Pajuelo D."/>
            <person name="Ebbesson L."/>
            <person name="Teles M."/>
            <person name="MacKenzie S."/>
            <person name="Amaro C."/>
        </authorList>
    </citation>
    <scope>NUCLEOTIDE SEQUENCE</scope>
</reference>
<keyword evidence="1" id="KW-0472">Membrane</keyword>
<evidence type="ECO:0000256" key="1">
    <source>
        <dbReference type="SAM" id="Phobius"/>
    </source>
</evidence>
<sequence>MGDKRLYNVTQLTIFYAWTYGKIISLFSSIINLYKKFLKTLNNAIIFSKSLASK</sequence>
<keyword evidence="1" id="KW-0812">Transmembrane</keyword>
<accession>A0A0E9Y117</accession>
<name>A0A0E9Y117_ANGAN</name>
<feature type="transmembrane region" description="Helical" evidence="1">
    <location>
        <begin position="12"/>
        <end position="34"/>
    </location>
</feature>